<sequence length="91" mass="10292">MLGTVSIAAAFAFLITVQAASVELARDDSEVSDTTTTLSRHSLKFRNQFPYLWSAAIHHPDQTTDVRQDHAQTQQKESLWLCHEQFSLRCS</sequence>
<evidence type="ECO:0000313" key="2">
    <source>
        <dbReference type="EMBL" id="JAC18852.1"/>
    </source>
</evidence>
<organism evidence="2">
    <name type="scientific">Amblyomma cajennense</name>
    <name type="common">Cayenne tick</name>
    <name type="synonym">Acarus cajennensis</name>
    <dbReference type="NCBI Taxonomy" id="34607"/>
    <lineage>
        <taxon>Eukaryota</taxon>
        <taxon>Metazoa</taxon>
        <taxon>Ecdysozoa</taxon>
        <taxon>Arthropoda</taxon>
        <taxon>Chelicerata</taxon>
        <taxon>Arachnida</taxon>
        <taxon>Acari</taxon>
        <taxon>Parasitiformes</taxon>
        <taxon>Ixodida</taxon>
        <taxon>Ixodoidea</taxon>
        <taxon>Ixodidae</taxon>
        <taxon>Amblyomminae</taxon>
        <taxon>Amblyomma</taxon>
    </lineage>
</organism>
<feature type="chain" id="PRO_5001516255" evidence="1">
    <location>
        <begin position="20"/>
        <end position="91"/>
    </location>
</feature>
<name>A0A023FBI3_AMBCJ</name>
<evidence type="ECO:0000256" key="1">
    <source>
        <dbReference type="SAM" id="SignalP"/>
    </source>
</evidence>
<proteinExistence type="evidence at transcript level"/>
<keyword evidence="1" id="KW-0732">Signal</keyword>
<protein>
    <submittedName>
        <fullName evidence="2">Putative secreted protein</fullName>
    </submittedName>
</protein>
<dbReference type="EMBL" id="GBBK01005630">
    <property type="protein sequence ID" value="JAC18852.1"/>
    <property type="molecule type" value="mRNA"/>
</dbReference>
<dbReference type="AlphaFoldDB" id="A0A023FBI3"/>
<feature type="signal peptide" evidence="1">
    <location>
        <begin position="1"/>
        <end position="19"/>
    </location>
</feature>
<accession>A0A023FBI3</accession>
<reference evidence="2" key="1">
    <citation type="submission" date="2014-03" db="EMBL/GenBank/DDBJ databases">
        <title>The sialotranscriptome of Amblyomma triste, Amblyomma parvum and Amblyomma cajennense ticks, uncovered by 454-based RNA-seq.</title>
        <authorList>
            <person name="Garcia G.R."/>
            <person name="Gardinassi L.G."/>
            <person name="Ribeiro J.M."/>
            <person name="Anatriello E."/>
            <person name="Ferreira B.R."/>
            <person name="Moreira H.N."/>
            <person name="Mafra C."/>
            <person name="Olegario M.M."/>
            <person name="Szabo P.J."/>
            <person name="Miranda-Santos I.K."/>
            <person name="Maruyama S.R."/>
        </authorList>
    </citation>
    <scope>NUCLEOTIDE SEQUENCE</scope>
    <source>
        <strain evidence="2">Uberlandia</strain>
        <tissue evidence="2">Salivary glands</tissue>
    </source>
</reference>